<evidence type="ECO:0000313" key="2">
    <source>
        <dbReference type="Proteomes" id="UP000000272"/>
    </source>
</evidence>
<evidence type="ECO:0000313" key="1">
    <source>
        <dbReference type="EMBL" id="ADL08680.1"/>
    </source>
</evidence>
<protein>
    <submittedName>
        <fullName evidence="1">Uncharacterized protein</fullName>
    </submittedName>
</protein>
<dbReference type="KEGG" id="toc:Toce_1955"/>
<dbReference type="Proteomes" id="UP000000272">
    <property type="component" value="Chromosome"/>
</dbReference>
<keyword evidence="2" id="KW-1185">Reference proteome</keyword>
<organism evidence="1 2">
    <name type="scientific">Thermosediminibacter oceani (strain ATCC BAA-1034 / DSM 16646 / JW/IW-1228P)</name>
    <dbReference type="NCBI Taxonomy" id="555079"/>
    <lineage>
        <taxon>Bacteria</taxon>
        <taxon>Bacillati</taxon>
        <taxon>Bacillota</taxon>
        <taxon>Clostridia</taxon>
        <taxon>Thermosediminibacterales</taxon>
        <taxon>Thermosediminibacteraceae</taxon>
        <taxon>Thermosediminibacter</taxon>
    </lineage>
</organism>
<proteinExistence type="predicted"/>
<reference evidence="1 2" key="1">
    <citation type="journal article" date="2010" name="Stand. Genomic Sci.">
        <title>Complete genome sequence of Thermosediminibacter oceani type strain (JW/IW-1228P).</title>
        <authorList>
            <person name="Pitluck S."/>
            <person name="Yasawong M."/>
            <person name="Munk C."/>
            <person name="Nolan M."/>
            <person name="Lapidus A."/>
            <person name="Lucas S."/>
            <person name="Glavina Del Rio T."/>
            <person name="Tice H."/>
            <person name="Cheng J.F."/>
            <person name="Bruce D."/>
            <person name="Detter C."/>
            <person name="Tapia R."/>
            <person name="Han C."/>
            <person name="Goodwin L."/>
            <person name="Liolios K."/>
            <person name="Ivanova N."/>
            <person name="Mavromatis K."/>
            <person name="Mikhailova N."/>
            <person name="Pati A."/>
            <person name="Chen A."/>
            <person name="Palaniappan K."/>
            <person name="Land M."/>
            <person name="Hauser L."/>
            <person name="Chang Y.J."/>
            <person name="Jeffries C.D."/>
            <person name="Rohde M."/>
            <person name="Spring S."/>
            <person name="Sikorski J."/>
            <person name="Goker M."/>
            <person name="Woyke T."/>
            <person name="Bristow J."/>
            <person name="Eisen J.A."/>
            <person name="Markowitz V."/>
            <person name="Hugenholtz P."/>
            <person name="Kyrpides N.C."/>
            <person name="Klenk H.P."/>
        </authorList>
    </citation>
    <scope>NUCLEOTIDE SEQUENCE [LARGE SCALE GENOMIC DNA]</scope>
    <source>
        <strain evidence="2">ATCC BAA-1034 / DSM 16646 / JW/IW-1228P</strain>
    </source>
</reference>
<dbReference type="RefSeq" id="WP_013276698.1">
    <property type="nucleotide sequence ID" value="NC_014377.1"/>
</dbReference>
<sequence>MAVNLSLRIANEEDFDFVFQLNKANFKDFVDEIRGVNSGFKLTHFQRF</sequence>
<dbReference type="EMBL" id="CP002131">
    <property type="protein sequence ID" value="ADL08680.1"/>
    <property type="molecule type" value="Genomic_DNA"/>
</dbReference>
<gene>
    <name evidence="1" type="ordered locus">Toce_1955</name>
</gene>
<dbReference type="HOGENOM" id="CLU_3158817_0_0_9"/>
<name>D9RZQ3_THEOJ</name>
<accession>D9RZQ3</accession>
<dbReference type="AlphaFoldDB" id="D9RZQ3"/>